<dbReference type="EMBL" id="CM042055">
    <property type="protein sequence ID" value="KAI3702111.1"/>
    <property type="molecule type" value="Genomic_DNA"/>
</dbReference>
<accession>A0ACB8ZWL9</accession>
<sequence>MGWDGIGSGGGLINFPFRSNGSVEERKLDEKFELYYYYYYYYTENKKEALLWFHTYMSFHFLHVSIFFFAAGSKASPSNVVIMTCILIHFCN</sequence>
<evidence type="ECO:0000313" key="1">
    <source>
        <dbReference type="EMBL" id="KAI3702111.1"/>
    </source>
</evidence>
<gene>
    <name evidence="1" type="ORF">L6452_27806</name>
</gene>
<name>A0ACB8ZWL9_ARCLA</name>
<protein>
    <submittedName>
        <fullName evidence="1">Uncharacterized protein</fullName>
    </submittedName>
</protein>
<evidence type="ECO:0000313" key="2">
    <source>
        <dbReference type="Proteomes" id="UP001055879"/>
    </source>
</evidence>
<proteinExistence type="predicted"/>
<reference evidence="1 2" key="2">
    <citation type="journal article" date="2022" name="Mol. Ecol. Resour.">
        <title>The genomes of chicory, endive, great burdock and yacon provide insights into Asteraceae paleo-polyploidization history and plant inulin production.</title>
        <authorList>
            <person name="Fan W."/>
            <person name="Wang S."/>
            <person name="Wang H."/>
            <person name="Wang A."/>
            <person name="Jiang F."/>
            <person name="Liu H."/>
            <person name="Zhao H."/>
            <person name="Xu D."/>
            <person name="Zhang Y."/>
        </authorList>
    </citation>
    <scope>NUCLEOTIDE SEQUENCE [LARGE SCALE GENOMIC DNA]</scope>
    <source>
        <strain evidence="2">cv. Niubang</strain>
    </source>
</reference>
<organism evidence="1 2">
    <name type="scientific">Arctium lappa</name>
    <name type="common">Greater burdock</name>
    <name type="synonym">Lappa major</name>
    <dbReference type="NCBI Taxonomy" id="4217"/>
    <lineage>
        <taxon>Eukaryota</taxon>
        <taxon>Viridiplantae</taxon>
        <taxon>Streptophyta</taxon>
        <taxon>Embryophyta</taxon>
        <taxon>Tracheophyta</taxon>
        <taxon>Spermatophyta</taxon>
        <taxon>Magnoliopsida</taxon>
        <taxon>eudicotyledons</taxon>
        <taxon>Gunneridae</taxon>
        <taxon>Pentapetalae</taxon>
        <taxon>asterids</taxon>
        <taxon>campanulids</taxon>
        <taxon>Asterales</taxon>
        <taxon>Asteraceae</taxon>
        <taxon>Carduoideae</taxon>
        <taxon>Cardueae</taxon>
        <taxon>Arctiinae</taxon>
        <taxon>Arctium</taxon>
    </lineage>
</organism>
<comment type="caution">
    <text evidence="1">The sequence shown here is derived from an EMBL/GenBank/DDBJ whole genome shotgun (WGS) entry which is preliminary data.</text>
</comment>
<dbReference type="Proteomes" id="UP001055879">
    <property type="component" value="Linkage Group LG09"/>
</dbReference>
<reference evidence="2" key="1">
    <citation type="journal article" date="2022" name="Mol. Ecol. Resour.">
        <title>The genomes of chicory, endive, great burdock and yacon provide insights into Asteraceae palaeo-polyploidization history and plant inulin production.</title>
        <authorList>
            <person name="Fan W."/>
            <person name="Wang S."/>
            <person name="Wang H."/>
            <person name="Wang A."/>
            <person name="Jiang F."/>
            <person name="Liu H."/>
            <person name="Zhao H."/>
            <person name="Xu D."/>
            <person name="Zhang Y."/>
        </authorList>
    </citation>
    <scope>NUCLEOTIDE SEQUENCE [LARGE SCALE GENOMIC DNA]</scope>
    <source>
        <strain evidence="2">cv. Niubang</strain>
    </source>
</reference>
<keyword evidence="2" id="KW-1185">Reference proteome</keyword>